<evidence type="ECO:0000256" key="1">
    <source>
        <dbReference type="SAM" id="MobiDB-lite"/>
    </source>
</evidence>
<feature type="region of interest" description="Disordered" evidence="1">
    <location>
        <begin position="73"/>
        <end position="100"/>
    </location>
</feature>
<dbReference type="InParanoid" id="F8PX03"/>
<proteinExistence type="predicted"/>
<reference evidence="3" key="1">
    <citation type="journal article" date="2011" name="Science">
        <title>The plant cell wall-decomposing machinery underlies the functional diversity of forest fungi.</title>
        <authorList>
            <person name="Eastwood D.C."/>
            <person name="Floudas D."/>
            <person name="Binder M."/>
            <person name="Majcherczyk A."/>
            <person name="Schneider P."/>
            <person name="Aerts A."/>
            <person name="Asiegbu F.O."/>
            <person name="Baker S.E."/>
            <person name="Barry K."/>
            <person name="Bendiksby M."/>
            <person name="Blumentritt M."/>
            <person name="Coutinho P.M."/>
            <person name="Cullen D."/>
            <person name="de Vries R.P."/>
            <person name="Gathman A."/>
            <person name="Goodell B."/>
            <person name="Henrissat B."/>
            <person name="Ihrmark K."/>
            <person name="Kauserud H."/>
            <person name="Kohler A."/>
            <person name="LaButti K."/>
            <person name="Lapidus A."/>
            <person name="Lavin J.L."/>
            <person name="Lee Y.-H."/>
            <person name="Lindquist E."/>
            <person name="Lilly W."/>
            <person name="Lucas S."/>
            <person name="Morin E."/>
            <person name="Murat C."/>
            <person name="Oguiza J.A."/>
            <person name="Park J."/>
            <person name="Pisabarro A.G."/>
            <person name="Riley R."/>
            <person name="Rosling A."/>
            <person name="Salamov A."/>
            <person name="Schmidt O."/>
            <person name="Schmutz J."/>
            <person name="Skrede I."/>
            <person name="Stenlid J."/>
            <person name="Wiebenga A."/>
            <person name="Xie X."/>
            <person name="Kuees U."/>
            <person name="Hibbett D.S."/>
            <person name="Hoffmeister D."/>
            <person name="Hoegberg N."/>
            <person name="Martin F."/>
            <person name="Grigoriev I.V."/>
            <person name="Watkinson S.C."/>
        </authorList>
    </citation>
    <scope>NUCLEOTIDE SEQUENCE [LARGE SCALE GENOMIC DNA]</scope>
    <source>
        <strain evidence="3">strain S7.3</strain>
    </source>
</reference>
<protein>
    <submittedName>
        <fullName evidence="2">Uncharacterized protein</fullName>
    </submittedName>
</protein>
<gene>
    <name evidence="2" type="ORF">SERLA73DRAFT_152956</name>
</gene>
<organism evidence="3">
    <name type="scientific">Serpula lacrymans var. lacrymans (strain S7.3)</name>
    <name type="common">Dry rot fungus</name>
    <dbReference type="NCBI Taxonomy" id="936435"/>
    <lineage>
        <taxon>Eukaryota</taxon>
        <taxon>Fungi</taxon>
        <taxon>Dikarya</taxon>
        <taxon>Basidiomycota</taxon>
        <taxon>Agaricomycotina</taxon>
        <taxon>Agaricomycetes</taxon>
        <taxon>Agaricomycetidae</taxon>
        <taxon>Boletales</taxon>
        <taxon>Coniophorineae</taxon>
        <taxon>Serpulaceae</taxon>
        <taxon>Serpula</taxon>
    </lineage>
</organism>
<name>F8PX03_SERL3</name>
<dbReference type="Proteomes" id="UP000008063">
    <property type="component" value="Unassembled WGS sequence"/>
</dbReference>
<keyword evidence="3" id="KW-1185">Reference proteome</keyword>
<evidence type="ECO:0000313" key="2">
    <source>
        <dbReference type="EMBL" id="EGN99329.1"/>
    </source>
</evidence>
<evidence type="ECO:0000313" key="3">
    <source>
        <dbReference type="Proteomes" id="UP000008063"/>
    </source>
</evidence>
<accession>F8PX03</accession>
<sequence length="145" mass="16434">MSCYCNVKLFVWYLEAVEPLIGSIVTPFDRSFDSDGGPRKLGYAVDYVRKERTPLTVSNRVLVGVLISYGMAPKENPRRKTPTPQKAMVTPSEEKQSTQVNLPTGASRVTFGRYGVDSTRTAFEQKNYGYMTDRREEGARWTYMA</sequence>
<dbReference type="HOGENOM" id="CLU_1787989_0_0_1"/>
<dbReference type="EMBL" id="GL945480">
    <property type="protein sequence ID" value="EGN99329.1"/>
    <property type="molecule type" value="Genomic_DNA"/>
</dbReference>
<dbReference type="AlphaFoldDB" id="F8PX03"/>